<dbReference type="Pfam" id="PF22580">
    <property type="entry name" value="KYNU_C"/>
    <property type="match status" value="1"/>
</dbReference>
<feature type="binding site" evidence="4">
    <location>
        <position position="219"/>
    </location>
    <ligand>
        <name>pyridoxal 5'-phosphate</name>
        <dbReference type="ChEBI" id="CHEBI:597326"/>
    </ligand>
</feature>
<dbReference type="Gene3D" id="3.90.1150.10">
    <property type="entry name" value="Aspartate Aminotransferase, domain 1"/>
    <property type="match status" value="1"/>
</dbReference>
<dbReference type="InterPro" id="IPR015422">
    <property type="entry name" value="PyrdxlP-dep_Trfase_small"/>
</dbReference>
<dbReference type="InterPro" id="IPR015424">
    <property type="entry name" value="PyrdxlP-dep_Trfase"/>
</dbReference>
<dbReference type="EC" id="3.7.1.3" evidence="4 5"/>
<feature type="binding site" evidence="4">
    <location>
        <position position="274"/>
    </location>
    <ligand>
        <name>pyridoxal 5'-phosphate</name>
        <dbReference type="ChEBI" id="CHEBI:597326"/>
    </ligand>
</feature>
<dbReference type="InterPro" id="IPR010111">
    <property type="entry name" value="Kynureninase"/>
</dbReference>
<gene>
    <name evidence="4 7" type="primary">kynU</name>
    <name evidence="7" type="ORF">GCM10023116_20130</name>
</gene>
<keyword evidence="2 4" id="KW-0378">Hydrolase</keyword>
<dbReference type="NCBIfam" id="TIGR01814">
    <property type="entry name" value="kynureninase"/>
    <property type="match status" value="1"/>
</dbReference>
<dbReference type="InterPro" id="IPR015421">
    <property type="entry name" value="PyrdxlP-dep_Trfase_major"/>
</dbReference>
<protein>
    <recommendedName>
        <fullName evidence="4 5">Kynureninase</fullName>
        <ecNumber evidence="4 5">3.7.1.3</ecNumber>
    </recommendedName>
    <alternativeName>
        <fullName evidence="4">L-kynurenine hydrolase</fullName>
    </alternativeName>
</protein>
<feature type="binding site" evidence="4">
    <location>
        <position position="106"/>
    </location>
    <ligand>
        <name>pyridoxal 5'-phosphate</name>
        <dbReference type="ChEBI" id="CHEBI:597326"/>
    </ligand>
</feature>
<comment type="similarity">
    <text evidence="4 6">Belongs to the kynureninase family.</text>
</comment>
<evidence type="ECO:0000256" key="4">
    <source>
        <dbReference type="HAMAP-Rule" id="MF_01970"/>
    </source>
</evidence>
<evidence type="ECO:0000256" key="1">
    <source>
        <dbReference type="ARBA" id="ARBA00022642"/>
    </source>
</evidence>
<comment type="catalytic activity">
    <reaction evidence="6">
        <text>3-hydroxy-L-kynurenine + H2O = 3-hydroxyanthranilate + L-alanine + H(+)</text>
        <dbReference type="Rhea" id="RHEA:25143"/>
        <dbReference type="ChEBI" id="CHEBI:15377"/>
        <dbReference type="ChEBI" id="CHEBI:15378"/>
        <dbReference type="ChEBI" id="CHEBI:36559"/>
        <dbReference type="ChEBI" id="CHEBI:57972"/>
        <dbReference type="ChEBI" id="CHEBI:58125"/>
        <dbReference type="EC" id="3.7.1.3"/>
    </reaction>
</comment>
<feature type="binding site" evidence="4">
    <location>
        <position position="222"/>
    </location>
    <ligand>
        <name>pyridoxal 5'-phosphate</name>
        <dbReference type="ChEBI" id="CHEBI:597326"/>
    </ligand>
</feature>
<feature type="binding site" evidence="4">
    <location>
        <begin position="134"/>
        <end position="137"/>
    </location>
    <ligand>
        <name>pyridoxal 5'-phosphate</name>
        <dbReference type="ChEBI" id="CHEBI:597326"/>
    </ligand>
</feature>
<dbReference type="HAMAP" id="MF_01970">
    <property type="entry name" value="Kynureninase"/>
    <property type="match status" value="1"/>
</dbReference>
<keyword evidence="1 4" id="KW-0662">Pyridine nucleotide biosynthesis</keyword>
<dbReference type="Proteomes" id="UP001500604">
    <property type="component" value="Unassembled WGS sequence"/>
</dbReference>
<reference evidence="8" key="1">
    <citation type="journal article" date="2019" name="Int. J. Syst. Evol. Microbiol.">
        <title>The Global Catalogue of Microorganisms (GCM) 10K type strain sequencing project: providing services to taxonomists for standard genome sequencing and annotation.</title>
        <authorList>
            <consortium name="The Broad Institute Genomics Platform"/>
            <consortium name="The Broad Institute Genome Sequencing Center for Infectious Disease"/>
            <person name="Wu L."/>
            <person name="Ma J."/>
        </authorList>
    </citation>
    <scope>NUCLEOTIDE SEQUENCE [LARGE SCALE GENOMIC DNA]</scope>
    <source>
        <strain evidence="8">JCM 17805</strain>
    </source>
</reference>
<comment type="pathway">
    <text evidence="4 6">Amino-acid degradation; L-kynurenine degradation; L-alanine and anthranilate from L-kynurenine: step 1/1.</text>
</comment>
<comment type="caution">
    <text evidence="4">Lacks conserved residue(s) required for the propagation of feature annotation.</text>
</comment>
<comment type="function">
    <text evidence="4 6">Catalyzes the cleavage of L-kynurenine (L-Kyn) and L-3-hydroxykynurenine (L-3OHKyn) into anthranilic acid (AA) and 3-hydroxyanthranilic acid (3-OHAA), respectively.</text>
</comment>
<organism evidence="7 8">
    <name type="scientific">Kistimonas scapharcae</name>
    <dbReference type="NCBI Taxonomy" id="1036133"/>
    <lineage>
        <taxon>Bacteria</taxon>
        <taxon>Pseudomonadati</taxon>
        <taxon>Pseudomonadota</taxon>
        <taxon>Gammaproteobacteria</taxon>
        <taxon>Oceanospirillales</taxon>
        <taxon>Endozoicomonadaceae</taxon>
        <taxon>Kistimonas</taxon>
    </lineage>
</organism>
<dbReference type="SUPFAM" id="SSF53383">
    <property type="entry name" value="PLP-dependent transferases"/>
    <property type="match status" value="1"/>
</dbReference>
<dbReference type="RefSeq" id="WP_345195712.1">
    <property type="nucleotide sequence ID" value="NZ_BAABFL010000283.1"/>
</dbReference>
<keyword evidence="3 4" id="KW-0663">Pyridoxal phosphate</keyword>
<proteinExistence type="inferred from homology"/>
<comment type="pathway">
    <text evidence="4 6">Cofactor biosynthesis; NAD(+) biosynthesis; quinolinate from L-kynurenine: step 2/3.</text>
</comment>
<evidence type="ECO:0000256" key="6">
    <source>
        <dbReference type="PIRNR" id="PIRNR038800"/>
    </source>
</evidence>
<evidence type="ECO:0000256" key="3">
    <source>
        <dbReference type="ARBA" id="ARBA00022898"/>
    </source>
</evidence>
<sequence>MQFVNSKAFAQGLDETDPLRSFRSQFFFPKVRPDAEYLYLCGNSLGLQPRSTRTMINEELDDWAKYGVEGHVEAKRPWIAYHENLTKMMAKIVGAKPHEVVCMNSLTVNLHLMMVSFYRPEGKRRQILIEAGAFPSDQYAVASQVRFHGFDPNTDILELAPREGEDTLRTEDILSYINEHGEKVALIMLGGVNYLSGQAYDMVAITKKGHEKGCTVGFDLAHAAGNITLELHDWNVDFAVWCTYKYLNSGPGGVAAAFVHERNLDKDLPRFEGWWGHNKERRFKMEAEFDPIPFSVEAWQLSTPPIFLLASLRASLKLFDQAGMKSIRAKSKTLTSYLEFLVEDTFGSRDWIITPRAPSERGAQLSFRIPKDGHGVLEALRNRGVICDFREPNIIRAAPAPLYNSYPPVPA</sequence>
<comment type="cofactor">
    <cofactor evidence="4 6">
        <name>pyridoxal 5'-phosphate</name>
        <dbReference type="ChEBI" id="CHEBI:597326"/>
    </cofactor>
</comment>
<dbReference type="PIRSF" id="PIRSF038800">
    <property type="entry name" value="KYNU"/>
    <property type="match status" value="1"/>
</dbReference>
<comment type="catalytic activity">
    <reaction evidence="4 6">
        <text>L-kynurenine + H2O = anthranilate + L-alanine + H(+)</text>
        <dbReference type="Rhea" id="RHEA:16813"/>
        <dbReference type="ChEBI" id="CHEBI:15377"/>
        <dbReference type="ChEBI" id="CHEBI:15378"/>
        <dbReference type="ChEBI" id="CHEBI:16567"/>
        <dbReference type="ChEBI" id="CHEBI:57959"/>
        <dbReference type="ChEBI" id="CHEBI:57972"/>
        <dbReference type="EC" id="3.7.1.3"/>
    </reaction>
</comment>
<evidence type="ECO:0000313" key="7">
    <source>
        <dbReference type="EMBL" id="GAA4649733.1"/>
    </source>
</evidence>
<dbReference type="Gene3D" id="3.40.640.10">
    <property type="entry name" value="Type I PLP-dependent aspartate aminotransferase-like (Major domain)"/>
    <property type="match status" value="1"/>
</dbReference>
<feature type="binding site" evidence="4">
    <location>
        <position position="303"/>
    </location>
    <ligand>
        <name>pyridoxal 5'-phosphate</name>
        <dbReference type="ChEBI" id="CHEBI:597326"/>
    </ligand>
</feature>
<evidence type="ECO:0000256" key="2">
    <source>
        <dbReference type="ARBA" id="ARBA00022801"/>
    </source>
</evidence>
<comment type="subunit">
    <text evidence="4 6">Homodimer.</text>
</comment>
<dbReference type="EMBL" id="BAABFL010000283">
    <property type="protein sequence ID" value="GAA4649733.1"/>
    <property type="molecule type" value="Genomic_DNA"/>
</dbReference>
<evidence type="ECO:0000256" key="5">
    <source>
        <dbReference type="NCBIfam" id="TIGR01814"/>
    </source>
</evidence>
<feature type="modified residue" description="N6-(pyridoxal phosphate)lysine" evidence="4">
    <location>
        <position position="245"/>
    </location>
</feature>
<accession>A0ABP8V2S5</accession>
<evidence type="ECO:0000313" key="8">
    <source>
        <dbReference type="Proteomes" id="UP001500604"/>
    </source>
</evidence>
<comment type="caution">
    <text evidence="7">The sequence shown here is derived from an EMBL/GenBank/DDBJ whole genome shotgun (WGS) entry which is preliminary data.</text>
</comment>
<name>A0ABP8V2S5_9GAMM</name>
<feature type="binding site" evidence="4">
    <location>
        <position position="107"/>
    </location>
    <ligand>
        <name>pyridoxal 5'-phosphate</name>
        <dbReference type="ChEBI" id="CHEBI:597326"/>
    </ligand>
</feature>
<feature type="binding site" evidence="4">
    <location>
        <position position="244"/>
    </location>
    <ligand>
        <name>pyridoxal 5'-phosphate</name>
        <dbReference type="ChEBI" id="CHEBI:597326"/>
    </ligand>
</feature>
<dbReference type="PANTHER" id="PTHR14084:SF0">
    <property type="entry name" value="KYNURENINASE"/>
    <property type="match status" value="1"/>
</dbReference>
<dbReference type="PANTHER" id="PTHR14084">
    <property type="entry name" value="KYNURENINASE"/>
    <property type="match status" value="1"/>
</dbReference>
<keyword evidence="8" id="KW-1185">Reference proteome</keyword>